<feature type="compositionally biased region" description="Pro residues" evidence="3">
    <location>
        <begin position="670"/>
        <end position="707"/>
    </location>
</feature>
<dbReference type="SMART" id="SM00297">
    <property type="entry name" value="BROMO"/>
    <property type="match status" value="1"/>
</dbReference>
<evidence type="ECO:0000259" key="4">
    <source>
        <dbReference type="PROSITE" id="PS50014"/>
    </source>
</evidence>
<dbReference type="GO" id="GO:0000124">
    <property type="term" value="C:SAGA complex"/>
    <property type="evidence" value="ECO:0007669"/>
    <property type="project" value="InterPro"/>
</dbReference>
<dbReference type="GO" id="GO:0005198">
    <property type="term" value="F:structural molecule activity"/>
    <property type="evidence" value="ECO:0007669"/>
    <property type="project" value="TreeGrafter"/>
</dbReference>
<organism evidence="5">
    <name type="scientific">Psilocybe cubensis</name>
    <name type="common">Psychedelic mushroom</name>
    <name type="synonym">Stropharia cubensis</name>
    <dbReference type="NCBI Taxonomy" id="181762"/>
    <lineage>
        <taxon>Eukaryota</taxon>
        <taxon>Fungi</taxon>
        <taxon>Dikarya</taxon>
        <taxon>Basidiomycota</taxon>
        <taxon>Agaricomycotina</taxon>
        <taxon>Agaricomycetes</taxon>
        <taxon>Agaricomycetidae</taxon>
        <taxon>Agaricales</taxon>
        <taxon>Agaricineae</taxon>
        <taxon>Strophariaceae</taxon>
        <taxon>Psilocybe</taxon>
    </lineage>
</organism>
<evidence type="ECO:0000256" key="3">
    <source>
        <dbReference type="SAM" id="MobiDB-lite"/>
    </source>
</evidence>
<dbReference type="Gene3D" id="1.20.920.10">
    <property type="entry name" value="Bromodomain-like"/>
    <property type="match status" value="1"/>
</dbReference>
<dbReference type="SUPFAM" id="SSF47370">
    <property type="entry name" value="Bromodomain"/>
    <property type="match status" value="1"/>
</dbReference>
<feature type="compositionally biased region" description="Pro residues" evidence="3">
    <location>
        <begin position="652"/>
        <end position="663"/>
    </location>
</feature>
<dbReference type="GO" id="GO:0006357">
    <property type="term" value="P:regulation of transcription by RNA polymerase II"/>
    <property type="evidence" value="ECO:0007669"/>
    <property type="project" value="TreeGrafter"/>
</dbReference>
<reference evidence="5" key="1">
    <citation type="submission" date="2021-02" db="EMBL/GenBank/DDBJ databases">
        <title>Psilocybe cubensis genome.</title>
        <authorList>
            <person name="Mckernan K.J."/>
            <person name="Crawford S."/>
            <person name="Trippe A."/>
            <person name="Kane L.T."/>
            <person name="Mclaughlin S."/>
        </authorList>
    </citation>
    <scope>NUCLEOTIDE SEQUENCE [LARGE SCALE GENOMIC DNA]</scope>
    <source>
        <strain evidence="5">MGC-MH-2018</strain>
    </source>
</reference>
<keyword evidence="1 2" id="KW-0103">Bromodomain</keyword>
<feature type="compositionally biased region" description="Polar residues" evidence="3">
    <location>
        <begin position="167"/>
        <end position="178"/>
    </location>
</feature>
<evidence type="ECO:0000313" key="5">
    <source>
        <dbReference type="EMBL" id="KAG5173268.1"/>
    </source>
</evidence>
<dbReference type="InterPro" id="IPR036427">
    <property type="entry name" value="Bromodomain-like_sf"/>
</dbReference>
<comment type="caution">
    <text evidence="5">The sequence shown here is derived from an EMBL/GenBank/DDBJ whole genome shotgun (WGS) entry which is preliminary data.</text>
</comment>
<feature type="region of interest" description="Disordered" evidence="3">
    <location>
        <begin position="234"/>
        <end position="272"/>
    </location>
</feature>
<gene>
    <name evidence="5" type="ORF">JR316_002778</name>
</gene>
<name>A0A8H8CPV5_PSICU</name>
<dbReference type="PROSITE" id="PS50014">
    <property type="entry name" value="BROMODOMAIN_2"/>
    <property type="match status" value="1"/>
</dbReference>
<dbReference type="GO" id="GO:0006325">
    <property type="term" value="P:chromatin organization"/>
    <property type="evidence" value="ECO:0007669"/>
    <property type="project" value="UniProtKB-ARBA"/>
</dbReference>
<evidence type="ECO:0000256" key="1">
    <source>
        <dbReference type="ARBA" id="ARBA00023117"/>
    </source>
</evidence>
<feature type="compositionally biased region" description="Gly residues" evidence="3">
    <location>
        <begin position="814"/>
        <end position="829"/>
    </location>
</feature>
<dbReference type="AlphaFoldDB" id="A0A8H8CPV5"/>
<protein>
    <recommendedName>
        <fullName evidence="4">Bromo domain-containing protein</fullName>
    </recommendedName>
</protein>
<dbReference type="EMBL" id="JAFIQS010000002">
    <property type="protein sequence ID" value="KAG5173268.1"/>
    <property type="molecule type" value="Genomic_DNA"/>
</dbReference>
<dbReference type="InterPro" id="IPR018359">
    <property type="entry name" value="Bromodomain_CS"/>
</dbReference>
<dbReference type="GO" id="GO:0046982">
    <property type="term" value="F:protein heterodimerization activity"/>
    <property type="evidence" value="ECO:0007669"/>
    <property type="project" value="InterPro"/>
</dbReference>
<feature type="compositionally biased region" description="Low complexity" evidence="3">
    <location>
        <begin position="771"/>
        <end position="788"/>
    </location>
</feature>
<accession>A0A8H8CPV5</accession>
<feature type="region of interest" description="Disordered" evidence="3">
    <location>
        <begin position="595"/>
        <end position="624"/>
    </location>
</feature>
<dbReference type="OrthoDB" id="21449at2759"/>
<feature type="region of interest" description="Disordered" evidence="3">
    <location>
        <begin position="292"/>
        <end position="329"/>
    </location>
</feature>
<feature type="region of interest" description="Disordered" evidence="3">
    <location>
        <begin position="145"/>
        <end position="178"/>
    </location>
</feature>
<sequence length="841" mass="90237">MNNLLRTLTESQVKPATDLRLLLTTVKEGRRQNYDSKLSDPFYDSLEGLLLDLKTITIDNHDAEAFLKPVSKTEVPDYYEVIQHPMDFQTMLKKVKQKQYKSKREFQDDLDLIWSNCLTYNATENHPLRPCVKRLKAKAEKLLKHITDRKERTDPPIPSDLPRANGRSASHTRSPSINMSRSSIIIPARPRRGVAFAESPAIIRTPEGMSLFRDLDRQLDSARPPSNLAQTLKELAPSTEYESDTEPAESSSTGDKRKMNGAPARPRKRARFDDNDVSQMWWDAVQSDSLIGNGLPAIPFGPSSSTRTKPKKKKQKQKQPPPPVNPKSLLSLMNTNIKTMRRLRHTHAKFTALNAMTAPQEDEEQQIGMEMYPVASGSKGPGLAAAASYGIGADDDVIDEKIDEAPWVIGRGKAKTPSKLAGIEMGEANASDCLHWATDKILEHVGFQGTSTVARNVLADVTAEYLQNVGRTIRFLSDKFGKVMTPEEIILHTLFESGSSKVQDLERYISDDIERYGSRLGELEKKMVSAYRETAAGEVLEDEGLFEEEDDEETGALAMGDFADLLGEDYLGFRELGIAAELGLSNLSIPKKLLKSKKGQNKPTAAKPTEPPPPYPPPPPFIPLTAGKVEDQIGLLKPYYQNRFTQLAASLAPPPAPAGPSLPGPAMGLPGPPSLPGPSMLPPPPPVPNVAGNVPPPSNPPPAPTPTISPDLALPDELPNSSQMKIGPIGQIVKAGLATAAKKKARLENAGPPPAPGTPGGSVPVPPVLDANGQPIAAPPGAAGAGASPKKKKNLGVGSGNGRKKKPDGTAPVNGGGSGGYGGGQGPQGGPTLPPVVTASA</sequence>
<dbReference type="PANTHER" id="PTHR47343:SF1">
    <property type="entry name" value="TRANSCRIPTIONAL ACTIVATOR SPT7"/>
    <property type="match status" value="1"/>
</dbReference>
<proteinExistence type="predicted"/>
<dbReference type="GO" id="GO:0046695">
    <property type="term" value="C:SLIK (SAGA-like) complex"/>
    <property type="evidence" value="ECO:0007669"/>
    <property type="project" value="InterPro"/>
</dbReference>
<dbReference type="PANTHER" id="PTHR47343">
    <property type="entry name" value="TRANSCRIPTIONAL ACTIVATOR SPT7"/>
    <property type="match status" value="1"/>
</dbReference>
<feature type="compositionally biased region" description="Basic residues" evidence="3">
    <location>
        <begin position="308"/>
        <end position="317"/>
    </location>
</feature>
<feature type="region of interest" description="Disordered" evidence="3">
    <location>
        <begin position="738"/>
        <end position="841"/>
    </location>
</feature>
<feature type="domain" description="Bromo" evidence="4">
    <location>
        <begin position="58"/>
        <end position="128"/>
    </location>
</feature>
<evidence type="ECO:0000256" key="2">
    <source>
        <dbReference type="PROSITE-ProRule" id="PRU00035"/>
    </source>
</evidence>
<feature type="region of interest" description="Disordered" evidence="3">
    <location>
        <begin position="650"/>
        <end position="726"/>
    </location>
</feature>
<dbReference type="InterPro" id="IPR009072">
    <property type="entry name" value="Histone-fold"/>
</dbReference>
<dbReference type="CDD" id="cd22927">
    <property type="entry name" value="HFD_SPT7"/>
    <property type="match status" value="1"/>
</dbReference>
<feature type="compositionally biased region" description="Pro residues" evidence="3">
    <location>
        <begin position="609"/>
        <end position="622"/>
    </location>
</feature>
<dbReference type="PROSITE" id="PS00633">
    <property type="entry name" value="BROMODOMAIN_1"/>
    <property type="match status" value="1"/>
</dbReference>
<feature type="compositionally biased region" description="Basic and acidic residues" evidence="3">
    <location>
        <begin position="145"/>
        <end position="154"/>
    </location>
</feature>
<dbReference type="Pfam" id="PF00439">
    <property type="entry name" value="Bromodomain"/>
    <property type="match status" value="1"/>
</dbReference>
<dbReference type="Gene3D" id="1.10.20.10">
    <property type="entry name" value="Histone, subunit A"/>
    <property type="match status" value="1"/>
</dbReference>
<dbReference type="InterPro" id="IPR001487">
    <property type="entry name" value="Bromodomain"/>
</dbReference>
<dbReference type="InterPro" id="IPR037782">
    <property type="entry name" value="Spt7"/>
</dbReference>
<dbReference type="PRINTS" id="PR00503">
    <property type="entry name" value="BROMODOMAIN"/>
</dbReference>